<keyword evidence="2" id="KW-0132">Cell division</keyword>
<evidence type="ECO:0000256" key="1">
    <source>
        <dbReference type="ARBA" id="ARBA00006955"/>
    </source>
</evidence>
<dbReference type="GO" id="GO:0051301">
    <property type="term" value="P:cell division"/>
    <property type="evidence" value="ECO:0007669"/>
    <property type="project" value="UniProtKB-KW"/>
</dbReference>
<reference evidence="9" key="1">
    <citation type="journal article" date="2023" name="Mol. Phylogenet. Evol.">
        <title>Genome-scale phylogeny and comparative genomics of the fungal order Sordariales.</title>
        <authorList>
            <person name="Hensen N."/>
            <person name="Bonometti L."/>
            <person name="Westerberg I."/>
            <person name="Brannstrom I.O."/>
            <person name="Guillou S."/>
            <person name="Cros-Aarteil S."/>
            <person name="Calhoun S."/>
            <person name="Haridas S."/>
            <person name="Kuo A."/>
            <person name="Mondo S."/>
            <person name="Pangilinan J."/>
            <person name="Riley R."/>
            <person name="LaButti K."/>
            <person name="Andreopoulos B."/>
            <person name="Lipzen A."/>
            <person name="Chen C."/>
            <person name="Yan M."/>
            <person name="Daum C."/>
            <person name="Ng V."/>
            <person name="Clum A."/>
            <person name="Steindorff A."/>
            <person name="Ohm R.A."/>
            <person name="Martin F."/>
            <person name="Silar P."/>
            <person name="Natvig D.O."/>
            <person name="Lalanne C."/>
            <person name="Gautier V."/>
            <person name="Ament-Velasquez S.L."/>
            <person name="Kruys A."/>
            <person name="Hutchinson M.I."/>
            <person name="Powell A.J."/>
            <person name="Barry K."/>
            <person name="Miller A.N."/>
            <person name="Grigoriev I.V."/>
            <person name="Debuchy R."/>
            <person name="Gladieux P."/>
            <person name="Hiltunen Thoren M."/>
            <person name="Johannesson H."/>
        </authorList>
    </citation>
    <scope>NUCLEOTIDE SEQUENCE</scope>
    <source>
        <strain evidence="9">CBS 508.74</strain>
    </source>
</reference>
<dbReference type="Pfam" id="PF00134">
    <property type="entry name" value="Cyclin_N"/>
    <property type="match status" value="1"/>
</dbReference>
<dbReference type="GeneID" id="89940840"/>
<dbReference type="SMART" id="SM00385">
    <property type="entry name" value="CYCLIN"/>
    <property type="match status" value="2"/>
</dbReference>
<evidence type="ECO:0000256" key="3">
    <source>
        <dbReference type="ARBA" id="ARBA00023127"/>
    </source>
</evidence>
<name>A0AAN6TG73_9PEZI</name>
<dbReference type="AlphaFoldDB" id="A0AAN6TG73"/>
<dbReference type="Gene3D" id="1.10.472.10">
    <property type="entry name" value="Cyclin-like"/>
    <property type="match status" value="2"/>
</dbReference>
<comment type="similarity">
    <text evidence="1">Belongs to the cyclin family. Cyclin AB subfamily.</text>
</comment>
<feature type="region of interest" description="Disordered" evidence="6">
    <location>
        <begin position="1"/>
        <end position="53"/>
    </location>
</feature>
<evidence type="ECO:0000259" key="8">
    <source>
        <dbReference type="SMART" id="SM01332"/>
    </source>
</evidence>
<dbReference type="InterPro" id="IPR036915">
    <property type="entry name" value="Cyclin-like_sf"/>
</dbReference>
<protein>
    <recommendedName>
        <fullName evidence="11">Cyclin N-terminal domain-containing protein</fullName>
    </recommendedName>
</protein>
<dbReference type="RefSeq" id="XP_064671424.1">
    <property type="nucleotide sequence ID" value="XM_064816715.1"/>
</dbReference>
<keyword evidence="10" id="KW-1185">Reference proteome</keyword>
<organism evidence="9 10">
    <name type="scientific">Canariomyces notabilis</name>
    <dbReference type="NCBI Taxonomy" id="2074819"/>
    <lineage>
        <taxon>Eukaryota</taxon>
        <taxon>Fungi</taxon>
        <taxon>Dikarya</taxon>
        <taxon>Ascomycota</taxon>
        <taxon>Pezizomycotina</taxon>
        <taxon>Sordariomycetes</taxon>
        <taxon>Sordariomycetidae</taxon>
        <taxon>Sordariales</taxon>
        <taxon>Chaetomiaceae</taxon>
        <taxon>Canariomyces</taxon>
    </lineage>
</organism>
<feature type="domain" description="Cyclin-like" evidence="7">
    <location>
        <begin position="428"/>
        <end position="512"/>
    </location>
</feature>
<dbReference type="EMBL" id="MU853338">
    <property type="protein sequence ID" value="KAK4113854.1"/>
    <property type="molecule type" value="Genomic_DNA"/>
</dbReference>
<evidence type="ECO:0000313" key="10">
    <source>
        <dbReference type="Proteomes" id="UP001302812"/>
    </source>
</evidence>
<feature type="domain" description="Cyclin C-terminal" evidence="8">
    <location>
        <begin position="521"/>
        <end position="636"/>
    </location>
</feature>
<evidence type="ECO:0000256" key="5">
    <source>
        <dbReference type="RuleBase" id="RU000383"/>
    </source>
</evidence>
<feature type="region of interest" description="Disordered" evidence="6">
    <location>
        <begin position="95"/>
        <end position="138"/>
    </location>
</feature>
<dbReference type="InterPro" id="IPR048258">
    <property type="entry name" value="Cyclins_cyclin-box"/>
</dbReference>
<gene>
    <name evidence="9" type="ORF">N656DRAFT_788754</name>
</gene>
<dbReference type="PROSITE" id="PS00292">
    <property type="entry name" value="CYCLINS"/>
    <property type="match status" value="1"/>
</dbReference>
<evidence type="ECO:0000259" key="7">
    <source>
        <dbReference type="SMART" id="SM00385"/>
    </source>
</evidence>
<keyword evidence="4" id="KW-0131">Cell cycle</keyword>
<dbReference type="InterPro" id="IPR013763">
    <property type="entry name" value="Cyclin-like_dom"/>
</dbReference>
<feature type="region of interest" description="Disordered" evidence="6">
    <location>
        <begin position="287"/>
        <end position="312"/>
    </location>
</feature>
<sequence>MDAKRPARALPAVPNKENILPAKQPIHQRHKSASNLRSMATSGTLNAPPKRTAFGDVSNTARTLVAEPAGKIAVKTRVKQATAIVKTHDIRLEDKENEPVARTEKWSRATTASRTASDISKHPVGVSHSSAGSNQTGNPILRANILGQKRTAISLANPPLRSGVSKKGTAVYQDRKEQKAGDLPETALPTDDLAALMAKPAKNPRHYRSQPVLRNEQQTLLHTQSKFAVRMDDTIDSEDEDDMDDGATEATYEDAVERLSQEAEYAAYQLVSNEQPGPVGIERALGLPSKSDSPDLNKTLPAHPVTSEPEEYWDDEEEEQELYEEQGYVTAHSFRSLGDNTTGGLTTLLAPNVTANVRRELEMAEEWVLANLTEEEWEEDKWDVSMVAEYGEEIFAYMRDLEASMLPNPHYMDVQTEIQWSMRAVLMDWLVQVHHRFCLLPETLFLTVNYIDRFLSVKVVSLGKLQLVGATALFLAAKYEEINCPSVQEIVYMVDSGYTAEEIIKAERFMLSMLQFELGWPGPMSFLRRISKADDYDLDTRTMAKYFLEITIMDERFVGCPPSYLAAGAHCISRFFLDKGGWTPAHVHYSGYTLSQLKPLLQTIFECCQDPRKHHGAVFDKYSSPKYQKSSTIVAEKIASGMTLSLLYGAGPRSSNSSLFDDKLRGSYTTPPCNLIPIKG</sequence>
<dbReference type="FunFam" id="1.10.472.10:FF:000005">
    <property type="entry name" value="G2/mitotic-specific cyclin B"/>
    <property type="match status" value="1"/>
</dbReference>
<evidence type="ECO:0008006" key="11">
    <source>
        <dbReference type="Google" id="ProtNLM"/>
    </source>
</evidence>
<keyword evidence="3 5" id="KW-0195">Cyclin</keyword>
<dbReference type="InterPro" id="IPR039361">
    <property type="entry name" value="Cyclin"/>
</dbReference>
<proteinExistence type="inferred from homology"/>
<dbReference type="GO" id="GO:0016538">
    <property type="term" value="F:cyclin-dependent protein serine/threonine kinase regulator activity"/>
    <property type="evidence" value="ECO:0007669"/>
    <property type="project" value="UniProtKB-ARBA"/>
</dbReference>
<comment type="caution">
    <text evidence="9">The sequence shown here is derived from an EMBL/GenBank/DDBJ whole genome shotgun (WGS) entry which is preliminary data.</text>
</comment>
<dbReference type="Proteomes" id="UP001302812">
    <property type="component" value="Unassembled WGS sequence"/>
</dbReference>
<feature type="compositionally biased region" description="Basic and acidic residues" evidence="6">
    <location>
        <begin position="173"/>
        <end position="182"/>
    </location>
</feature>
<feature type="compositionally biased region" description="Polar residues" evidence="6">
    <location>
        <begin position="108"/>
        <end position="118"/>
    </location>
</feature>
<evidence type="ECO:0000256" key="4">
    <source>
        <dbReference type="ARBA" id="ARBA00023306"/>
    </source>
</evidence>
<evidence type="ECO:0000256" key="6">
    <source>
        <dbReference type="SAM" id="MobiDB-lite"/>
    </source>
</evidence>
<dbReference type="CDD" id="cd20512">
    <property type="entry name" value="CYCLIN_CLBs_yeast_rpt2"/>
    <property type="match status" value="1"/>
</dbReference>
<dbReference type="FunFam" id="1.10.472.10:FF:000001">
    <property type="entry name" value="G2/mitotic-specific cyclin"/>
    <property type="match status" value="1"/>
</dbReference>
<evidence type="ECO:0000313" key="9">
    <source>
        <dbReference type="EMBL" id="KAK4113854.1"/>
    </source>
</evidence>
<evidence type="ECO:0000256" key="2">
    <source>
        <dbReference type="ARBA" id="ARBA00022618"/>
    </source>
</evidence>
<dbReference type="PANTHER" id="PTHR10177">
    <property type="entry name" value="CYCLINS"/>
    <property type="match status" value="1"/>
</dbReference>
<feature type="compositionally biased region" description="Polar residues" evidence="6">
    <location>
        <begin position="127"/>
        <end position="138"/>
    </location>
</feature>
<reference evidence="9" key="2">
    <citation type="submission" date="2023-05" db="EMBL/GenBank/DDBJ databases">
        <authorList>
            <consortium name="Lawrence Berkeley National Laboratory"/>
            <person name="Steindorff A."/>
            <person name="Hensen N."/>
            <person name="Bonometti L."/>
            <person name="Westerberg I."/>
            <person name="Brannstrom I.O."/>
            <person name="Guillou S."/>
            <person name="Cros-Aarteil S."/>
            <person name="Calhoun S."/>
            <person name="Haridas S."/>
            <person name="Kuo A."/>
            <person name="Mondo S."/>
            <person name="Pangilinan J."/>
            <person name="Riley R."/>
            <person name="Labutti K."/>
            <person name="Andreopoulos B."/>
            <person name="Lipzen A."/>
            <person name="Chen C."/>
            <person name="Yanf M."/>
            <person name="Daum C."/>
            <person name="Ng V."/>
            <person name="Clum A."/>
            <person name="Ohm R."/>
            <person name="Martin F."/>
            <person name="Silar P."/>
            <person name="Natvig D."/>
            <person name="Lalanne C."/>
            <person name="Gautier V."/>
            <person name="Ament-Velasquez S.L."/>
            <person name="Kruys A."/>
            <person name="Hutchinson M.I."/>
            <person name="Powell A.J."/>
            <person name="Barry K."/>
            <person name="Miller A.N."/>
            <person name="Grigoriev I.V."/>
            <person name="Debuchy R."/>
            <person name="Gladieux P."/>
            <person name="Thoren M.H."/>
            <person name="Johannesson H."/>
        </authorList>
    </citation>
    <scope>NUCLEOTIDE SEQUENCE</scope>
    <source>
        <strain evidence="9">CBS 508.74</strain>
    </source>
</reference>
<dbReference type="InterPro" id="IPR004367">
    <property type="entry name" value="Cyclin_C-dom"/>
</dbReference>
<dbReference type="Pfam" id="PF02984">
    <property type="entry name" value="Cyclin_C"/>
    <property type="match status" value="1"/>
</dbReference>
<dbReference type="CDD" id="cd20568">
    <property type="entry name" value="CYCLIN_CLBs_yeast_rpt1"/>
    <property type="match status" value="1"/>
</dbReference>
<dbReference type="SUPFAM" id="SSF47954">
    <property type="entry name" value="Cyclin-like"/>
    <property type="match status" value="2"/>
</dbReference>
<dbReference type="InterPro" id="IPR006671">
    <property type="entry name" value="Cyclin_N"/>
</dbReference>
<dbReference type="SMART" id="SM01332">
    <property type="entry name" value="Cyclin_C"/>
    <property type="match status" value="1"/>
</dbReference>
<feature type="compositionally biased region" description="Basic and acidic residues" evidence="6">
    <location>
        <begin position="95"/>
        <end position="107"/>
    </location>
</feature>
<feature type="region of interest" description="Disordered" evidence="6">
    <location>
        <begin position="158"/>
        <end position="186"/>
    </location>
</feature>
<accession>A0AAN6TG73</accession>
<feature type="compositionally biased region" description="Polar residues" evidence="6">
    <location>
        <begin position="33"/>
        <end position="45"/>
    </location>
</feature>
<dbReference type="GO" id="GO:0044772">
    <property type="term" value="P:mitotic cell cycle phase transition"/>
    <property type="evidence" value="ECO:0007669"/>
    <property type="project" value="UniProtKB-ARBA"/>
</dbReference>
<feature type="domain" description="Cyclin-like" evidence="7">
    <location>
        <begin position="525"/>
        <end position="606"/>
    </location>
</feature>